<comment type="caution">
    <text evidence="1">The sequence shown here is derived from an EMBL/GenBank/DDBJ whole genome shotgun (WGS) entry which is preliminary data.</text>
</comment>
<accession>A0A6A7RRY6</accession>
<dbReference type="AlphaFoldDB" id="A0A6A7RRY6"/>
<sequence length="73" mass="7625">MCLVTCSAQNNDDTARGSTVGEIDIVDFCLDGRHSTHTAPLLEGKTVPEVTFAQLIGLLKGGCVMFRGGGDAL</sequence>
<evidence type="ECO:0000313" key="2">
    <source>
        <dbReference type="Proteomes" id="UP000342300"/>
    </source>
</evidence>
<evidence type="ECO:0000313" key="1">
    <source>
        <dbReference type="EMBL" id="MQM30324.1"/>
    </source>
</evidence>
<proteinExistence type="predicted"/>
<gene>
    <name evidence="1" type="ORF">CRU78_07185</name>
</gene>
<organism evidence="1 2">
    <name type="scientific">Candidatus Accumulibacter phosphatis</name>
    <dbReference type="NCBI Taxonomy" id="327160"/>
    <lineage>
        <taxon>Bacteria</taxon>
        <taxon>Pseudomonadati</taxon>
        <taxon>Pseudomonadota</taxon>
        <taxon>Betaproteobacteria</taxon>
        <taxon>Candidatus Accumulibacter</taxon>
    </lineage>
</organism>
<reference evidence="1 2" key="1">
    <citation type="submission" date="2017-09" db="EMBL/GenBank/DDBJ databases">
        <title>Metagenomic Analysis Reveals Denitrifying Candidatus Accumulibacter and Flanking Population as a Source of N2O.</title>
        <authorList>
            <person name="Gao H."/>
            <person name="Mao Y."/>
            <person name="Zhao X."/>
            <person name="Liu W.-T."/>
            <person name="Zhang T."/>
            <person name="Wells G."/>
        </authorList>
    </citation>
    <scope>NUCLEOTIDE SEQUENCE [LARGE SCALE GENOMIC DNA]</scope>
    <source>
        <strain evidence="1">CANDO_2_IC</strain>
    </source>
</reference>
<dbReference type="Proteomes" id="UP000342300">
    <property type="component" value="Unassembled WGS sequence"/>
</dbReference>
<dbReference type="EMBL" id="PDHS01000155">
    <property type="protein sequence ID" value="MQM30324.1"/>
    <property type="molecule type" value="Genomic_DNA"/>
</dbReference>
<protein>
    <submittedName>
        <fullName evidence="1">Uncharacterized protein</fullName>
    </submittedName>
</protein>
<name>A0A6A7RRY6_9PROT</name>